<protein>
    <recommendedName>
        <fullName evidence="10">Alpha-galactosidase</fullName>
        <ecNumber evidence="10">3.2.1.-</ecNumber>
    </recommendedName>
</protein>
<keyword evidence="11" id="KW-0732">Signal</keyword>
<evidence type="ECO:0000256" key="6">
    <source>
        <dbReference type="ARBA" id="ARBA00023157"/>
    </source>
</evidence>
<dbReference type="InterPro" id="IPR017853">
    <property type="entry name" value="GH"/>
</dbReference>
<comment type="subunit">
    <text evidence="3 10">Homodimer.</text>
</comment>
<dbReference type="FunFam" id="3.20.20.70:FF:000070">
    <property type="entry name" value="Alpha-galactosidase"/>
    <property type="match status" value="1"/>
</dbReference>
<keyword evidence="6 10" id="KW-1015">Disulfide bond</keyword>
<dbReference type="Gene3D" id="2.60.40.1180">
    <property type="entry name" value="Golgi alpha-mannosidase II"/>
    <property type="match status" value="1"/>
</dbReference>
<accession>A0A653CIL9</accession>
<dbReference type="AlphaFoldDB" id="A0A653CIL9"/>
<evidence type="ECO:0000256" key="3">
    <source>
        <dbReference type="ARBA" id="ARBA00011738"/>
    </source>
</evidence>
<evidence type="ECO:0000256" key="8">
    <source>
        <dbReference type="ARBA" id="ARBA00023228"/>
    </source>
</evidence>
<evidence type="ECO:0000256" key="11">
    <source>
        <dbReference type="SAM" id="SignalP"/>
    </source>
</evidence>
<name>A0A653CIL9_CALMS</name>
<dbReference type="InterPro" id="IPR035373">
    <property type="entry name" value="Melibiase/NAGA_C"/>
</dbReference>
<dbReference type="OrthoDB" id="5795902at2759"/>
<evidence type="ECO:0000313" key="14">
    <source>
        <dbReference type="Proteomes" id="UP000410492"/>
    </source>
</evidence>
<dbReference type="PANTHER" id="PTHR11452:SF83">
    <property type="entry name" value="ALPHA-GALACTOSIDASE"/>
    <property type="match status" value="1"/>
</dbReference>
<feature type="chain" id="PRO_5024981785" description="Alpha-galactosidase" evidence="11">
    <location>
        <begin position="24"/>
        <end position="426"/>
    </location>
</feature>
<sequence>MNNRVHNLTVPLLFFYLLGSVFGLDNGLGLTPPMGWMHWQRFRCLIDCEHYPDECISEKLFRSIADRMVEDGYLAAGYEYVMIDDCWASKKRNANGRLEPDPERFPSGIKNLSDYIHDKGLKFGIYGDYGTYTCAGYPGSQGHLKVDADTFAEWGVDYLKLDGCHIDYKKIDIGYIEMQKHLNNTGRPIMFSCSWPDYQEEMGMQANYTALQQTCNLWRNWKDIEDEWASVTGIVDWFALNQNRLAPFAGPGHWNDPDMLIIGDYGLSYEQSKAQMAIWAIMAAPLIMSVDLRTIEPKFRDILLNKDIIAVNQDRLGIQGRFILRKEKIDIWTKPVLPKEEGGHSYAIALMSRRVDGYPYRLNFTMAELGIKNSNGFVLKDLYKKDAPLKEINDSEPIIVRIKPSGGEILLATAKPSSTPATVEGI</sequence>
<comment type="similarity">
    <text evidence="2 10">Belongs to the glycosyl hydrolase 27 family.</text>
</comment>
<dbReference type="InterPro" id="IPR002241">
    <property type="entry name" value="Glyco_hydro_27"/>
</dbReference>
<evidence type="ECO:0000256" key="1">
    <source>
        <dbReference type="ARBA" id="ARBA00004371"/>
    </source>
</evidence>
<feature type="signal peptide" evidence="11">
    <location>
        <begin position="1"/>
        <end position="23"/>
    </location>
</feature>
<dbReference type="EC" id="3.2.1.-" evidence="10"/>
<proteinExistence type="inferred from homology"/>
<dbReference type="GO" id="GO:0005764">
    <property type="term" value="C:lysosome"/>
    <property type="evidence" value="ECO:0007669"/>
    <property type="project" value="UniProtKB-SubCell"/>
</dbReference>
<keyword evidence="7" id="KW-0325">Glycoprotein</keyword>
<evidence type="ECO:0000259" key="12">
    <source>
        <dbReference type="Pfam" id="PF17450"/>
    </source>
</evidence>
<dbReference type="EMBL" id="CAACVG010007810">
    <property type="protein sequence ID" value="VEN47174.1"/>
    <property type="molecule type" value="Genomic_DNA"/>
</dbReference>
<evidence type="ECO:0000256" key="4">
    <source>
        <dbReference type="ARBA" id="ARBA00022801"/>
    </source>
</evidence>
<reference evidence="13 14" key="1">
    <citation type="submission" date="2019-01" db="EMBL/GenBank/DDBJ databases">
        <authorList>
            <person name="Sayadi A."/>
        </authorList>
    </citation>
    <scope>NUCLEOTIDE SEQUENCE [LARGE SCALE GENOMIC DNA]</scope>
</reference>
<dbReference type="Proteomes" id="UP000410492">
    <property type="component" value="Unassembled WGS sequence"/>
</dbReference>
<comment type="subcellular location">
    <subcellularLocation>
        <location evidence="1">Lysosome</location>
    </subcellularLocation>
</comment>
<dbReference type="SUPFAM" id="SSF51445">
    <property type="entry name" value="(Trans)glycosidases"/>
    <property type="match status" value="1"/>
</dbReference>
<evidence type="ECO:0000313" key="13">
    <source>
        <dbReference type="EMBL" id="VEN47174.1"/>
    </source>
</evidence>
<dbReference type="InterPro" id="IPR013780">
    <property type="entry name" value="Glyco_hydro_b"/>
</dbReference>
<evidence type="ECO:0000256" key="2">
    <source>
        <dbReference type="ARBA" id="ARBA00009743"/>
    </source>
</evidence>
<dbReference type="Gene3D" id="3.20.20.70">
    <property type="entry name" value="Aldolase class I"/>
    <property type="match status" value="1"/>
</dbReference>
<keyword evidence="4 10" id="KW-0378">Hydrolase</keyword>
<evidence type="ECO:0000256" key="9">
    <source>
        <dbReference type="ARBA" id="ARBA00023295"/>
    </source>
</evidence>
<dbReference type="GO" id="GO:0016020">
    <property type="term" value="C:membrane"/>
    <property type="evidence" value="ECO:0007669"/>
    <property type="project" value="GOC"/>
</dbReference>
<keyword evidence="9 10" id="KW-0326">Glycosidase</keyword>
<dbReference type="GO" id="GO:0004557">
    <property type="term" value="F:alpha-galactosidase activity"/>
    <property type="evidence" value="ECO:0007669"/>
    <property type="project" value="TreeGrafter"/>
</dbReference>
<dbReference type="PRINTS" id="PR00740">
    <property type="entry name" value="GLHYDRLASE27"/>
</dbReference>
<dbReference type="GO" id="GO:0009311">
    <property type="term" value="P:oligosaccharide metabolic process"/>
    <property type="evidence" value="ECO:0007669"/>
    <property type="project" value="TreeGrafter"/>
</dbReference>
<dbReference type="Pfam" id="PF17450">
    <property type="entry name" value="Melibiase_2_C"/>
    <property type="match status" value="1"/>
</dbReference>
<evidence type="ECO:0000256" key="7">
    <source>
        <dbReference type="ARBA" id="ARBA00023180"/>
    </source>
</evidence>
<dbReference type="InterPro" id="IPR013785">
    <property type="entry name" value="Aldolase_TIM"/>
</dbReference>
<dbReference type="Pfam" id="PF16499">
    <property type="entry name" value="Melibiase_2"/>
    <property type="match status" value="1"/>
</dbReference>
<dbReference type="SUPFAM" id="SSF51011">
    <property type="entry name" value="Glycosyl hydrolase domain"/>
    <property type="match status" value="1"/>
</dbReference>
<dbReference type="GO" id="GO:0016139">
    <property type="term" value="P:glycoside catabolic process"/>
    <property type="evidence" value="ECO:0007669"/>
    <property type="project" value="TreeGrafter"/>
</dbReference>
<dbReference type="InterPro" id="IPR000111">
    <property type="entry name" value="Glyco_hydro_27/36_CS"/>
</dbReference>
<dbReference type="PROSITE" id="PS00512">
    <property type="entry name" value="ALPHA_GALACTOSIDASE"/>
    <property type="match status" value="1"/>
</dbReference>
<evidence type="ECO:0000256" key="5">
    <source>
        <dbReference type="ARBA" id="ARBA00023098"/>
    </source>
</evidence>
<dbReference type="PANTHER" id="PTHR11452">
    <property type="entry name" value="ALPHA-GALACTOSIDASE/ALPHA-N-ACETYLGALACTOSAMINIDASE"/>
    <property type="match status" value="1"/>
</dbReference>
<feature type="domain" description="Alpha galactosidase A C-terminal" evidence="12">
    <location>
        <begin position="317"/>
        <end position="406"/>
    </location>
</feature>
<organism evidence="13 14">
    <name type="scientific">Callosobruchus maculatus</name>
    <name type="common">Southern cowpea weevil</name>
    <name type="synonym">Pulse bruchid</name>
    <dbReference type="NCBI Taxonomy" id="64391"/>
    <lineage>
        <taxon>Eukaryota</taxon>
        <taxon>Metazoa</taxon>
        <taxon>Ecdysozoa</taxon>
        <taxon>Arthropoda</taxon>
        <taxon>Hexapoda</taxon>
        <taxon>Insecta</taxon>
        <taxon>Pterygota</taxon>
        <taxon>Neoptera</taxon>
        <taxon>Endopterygota</taxon>
        <taxon>Coleoptera</taxon>
        <taxon>Polyphaga</taxon>
        <taxon>Cucujiformia</taxon>
        <taxon>Chrysomeloidea</taxon>
        <taxon>Chrysomelidae</taxon>
        <taxon>Bruchinae</taxon>
        <taxon>Bruchini</taxon>
        <taxon>Callosobruchus</taxon>
    </lineage>
</organism>
<keyword evidence="14" id="KW-1185">Reference proteome</keyword>
<dbReference type="CDD" id="cd14792">
    <property type="entry name" value="GH27"/>
    <property type="match status" value="1"/>
</dbReference>
<evidence type="ECO:0000256" key="10">
    <source>
        <dbReference type="RuleBase" id="RU361168"/>
    </source>
</evidence>
<dbReference type="GO" id="GO:0019377">
    <property type="term" value="P:glycolipid catabolic process"/>
    <property type="evidence" value="ECO:0007669"/>
    <property type="project" value="UniProtKB-ARBA"/>
</dbReference>
<keyword evidence="8" id="KW-0458">Lysosome</keyword>
<keyword evidence="5" id="KW-0443">Lipid metabolism</keyword>
<gene>
    <name evidence="13" type="ORF">CALMAC_LOCUS9023</name>
</gene>